<sequence length="174" mass="19328">MNLYFIRHGIAADPLDYSQDSDRPLTSKGQEKTIQVAQKIRQLDIHFAHLFTSPLVRARQTAQILQEQGLTSQLEVLTALAPAGDLQDLLDRLAASSYQPDDCLALVGHQPDLGDWAEKLVWGEVRDKLILKKAGIIGVNFAETAIAEGQGQLFLLTSPKWLSSDDHCSRLIKR</sequence>
<dbReference type="PANTHER" id="PTHR11931">
    <property type="entry name" value="PHOSPHOGLYCERATE MUTASE"/>
    <property type="match status" value="1"/>
</dbReference>
<name>A0A977PUX3_9CYAN</name>
<dbReference type="Pfam" id="PF00300">
    <property type="entry name" value="His_Phos_1"/>
    <property type="match status" value="1"/>
</dbReference>
<comment type="similarity">
    <text evidence="1">Belongs to the phosphoglycerate mutase family. BPG-dependent PGAM subfamily.</text>
</comment>
<dbReference type="CDD" id="cd07067">
    <property type="entry name" value="HP_PGM_like"/>
    <property type="match status" value="1"/>
</dbReference>
<feature type="binding site" evidence="5">
    <location>
        <position position="57"/>
    </location>
    <ligand>
        <name>substrate</name>
    </ligand>
</feature>
<keyword evidence="3" id="KW-0324">Glycolysis</keyword>
<dbReference type="GO" id="GO:0006096">
    <property type="term" value="P:glycolytic process"/>
    <property type="evidence" value="ECO:0007669"/>
    <property type="project" value="UniProtKB-KW"/>
</dbReference>
<evidence type="ECO:0000256" key="2">
    <source>
        <dbReference type="ARBA" id="ARBA00012028"/>
    </source>
</evidence>
<dbReference type="NCBIfam" id="TIGR00249">
    <property type="entry name" value="sixA"/>
    <property type="match status" value="1"/>
</dbReference>
<gene>
    <name evidence="6" type="primary">sixA</name>
    <name evidence="6" type="ORF">KA717_27745</name>
</gene>
<dbReference type="InterPro" id="IPR005952">
    <property type="entry name" value="Phosphogly_mut1"/>
</dbReference>
<dbReference type="Gene3D" id="3.40.50.1240">
    <property type="entry name" value="Phosphoglycerate mutase-like"/>
    <property type="match status" value="1"/>
</dbReference>
<evidence type="ECO:0000256" key="4">
    <source>
        <dbReference type="ARBA" id="ARBA00023235"/>
    </source>
</evidence>
<dbReference type="SMART" id="SM00855">
    <property type="entry name" value="PGAM"/>
    <property type="match status" value="1"/>
</dbReference>
<protein>
    <recommendedName>
        <fullName evidence="2">phosphoglycerate mutase (2,3-diphosphoglycerate-dependent)</fullName>
        <ecNumber evidence="2">5.4.2.11</ecNumber>
    </recommendedName>
</protein>
<accession>A0A977PUX3</accession>
<evidence type="ECO:0000256" key="5">
    <source>
        <dbReference type="PIRSR" id="PIRSR613078-2"/>
    </source>
</evidence>
<dbReference type="SUPFAM" id="SSF53254">
    <property type="entry name" value="Phosphoglycerate mutase-like"/>
    <property type="match status" value="1"/>
</dbReference>
<evidence type="ECO:0000313" key="6">
    <source>
        <dbReference type="EMBL" id="UXE59548.1"/>
    </source>
</evidence>
<keyword evidence="4" id="KW-0413">Isomerase</keyword>
<dbReference type="Proteomes" id="UP001065613">
    <property type="component" value="Chromosome"/>
</dbReference>
<dbReference type="AlphaFoldDB" id="A0A977PUX3"/>
<evidence type="ECO:0000256" key="1">
    <source>
        <dbReference type="ARBA" id="ARBA00006717"/>
    </source>
</evidence>
<dbReference type="GO" id="GO:0101006">
    <property type="term" value="F:protein histidine phosphatase activity"/>
    <property type="evidence" value="ECO:0007669"/>
    <property type="project" value="InterPro"/>
</dbReference>
<dbReference type="GO" id="GO:0005737">
    <property type="term" value="C:cytoplasm"/>
    <property type="evidence" value="ECO:0007669"/>
    <property type="project" value="InterPro"/>
</dbReference>
<proteinExistence type="inferred from homology"/>
<evidence type="ECO:0000256" key="3">
    <source>
        <dbReference type="ARBA" id="ARBA00023152"/>
    </source>
</evidence>
<dbReference type="KEGG" id="wna:KA717_27745"/>
<dbReference type="InterPro" id="IPR029033">
    <property type="entry name" value="His_PPase_superfam"/>
</dbReference>
<organism evidence="6">
    <name type="scientific">Woronichinia naegeliana WA131</name>
    <dbReference type="NCBI Taxonomy" id="2824559"/>
    <lineage>
        <taxon>Bacteria</taxon>
        <taxon>Bacillati</taxon>
        <taxon>Cyanobacteriota</taxon>
        <taxon>Cyanophyceae</taxon>
        <taxon>Synechococcales</taxon>
        <taxon>Coelosphaeriaceae</taxon>
        <taxon>Woronichinia</taxon>
    </lineage>
</organism>
<dbReference type="InterPro" id="IPR013078">
    <property type="entry name" value="His_Pase_superF_clade-1"/>
</dbReference>
<reference evidence="6" key="1">
    <citation type="submission" date="2021-04" db="EMBL/GenBank/DDBJ databases">
        <title>Genome sequence of Woronichinia naegeliana from Washington state freshwater lake bloom.</title>
        <authorList>
            <person name="Dreher T.W."/>
        </authorList>
    </citation>
    <scope>NUCLEOTIDE SEQUENCE</scope>
    <source>
        <strain evidence="6">WA131</strain>
    </source>
</reference>
<dbReference type="InterPro" id="IPR004449">
    <property type="entry name" value="SixA"/>
</dbReference>
<dbReference type="EC" id="5.4.2.11" evidence="2"/>
<dbReference type="EMBL" id="CP073041">
    <property type="protein sequence ID" value="UXE59548.1"/>
    <property type="molecule type" value="Genomic_DNA"/>
</dbReference>
<dbReference type="GO" id="GO:0004619">
    <property type="term" value="F:phosphoglycerate mutase activity"/>
    <property type="evidence" value="ECO:0007669"/>
    <property type="project" value="UniProtKB-EC"/>
</dbReference>